<dbReference type="EMBL" id="JBHUMM010000043">
    <property type="protein sequence ID" value="MFD2673368.1"/>
    <property type="molecule type" value="Genomic_DNA"/>
</dbReference>
<gene>
    <name evidence="2" type="ORF">ACFSUC_17470</name>
</gene>
<feature type="transmembrane region" description="Helical" evidence="1">
    <location>
        <begin position="31"/>
        <end position="51"/>
    </location>
</feature>
<feature type="transmembrane region" description="Helical" evidence="1">
    <location>
        <begin position="114"/>
        <end position="138"/>
    </location>
</feature>
<accession>A0ABW5RE56</accession>
<keyword evidence="1" id="KW-0812">Transmembrane</keyword>
<comment type="caution">
    <text evidence="2">The sequence shown here is derived from an EMBL/GenBank/DDBJ whole genome shotgun (WGS) entry which is preliminary data.</text>
</comment>
<evidence type="ECO:0000313" key="2">
    <source>
        <dbReference type="EMBL" id="MFD2673368.1"/>
    </source>
</evidence>
<keyword evidence="1" id="KW-0472">Membrane</keyword>
<protein>
    <recommendedName>
        <fullName evidence="4">DUF5668 domain-containing protein</fullName>
    </recommendedName>
</protein>
<evidence type="ECO:0000256" key="1">
    <source>
        <dbReference type="SAM" id="Phobius"/>
    </source>
</evidence>
<proteinExistence type="predicted"/>
<feature type="transmembrane region" description="Helical" evidence="1">
    <location>
        <begin position="63"/>
        <end position="82"/>
    </location>
</feature>
<dbReference type="RefSeq" id="WP_379930935.1">
    <property type="nucleotide sequence ID" value="NZ_JBHUMM010000043.1"/>
</dbReference>
<feature type="transmembrane region" description="Helical" evidence="1">
    <location>
        <begin position="144"/>
        <end position="161"/>
    </location>
</feature>
<name>A0ABW5RE56_9BACL</name>
<sequence length="173" mass="19308">MNRRVLAGVLLMLAGIFLFFNDGTDYGVGSIFAYFWPSMFVLPLSILFHWIYFSYGGKEQAGLLIPAGTLFIVAIVSQMAMLFDGWSYLWPGFILAPAVGLLEFYWFGGRNKWLLIPINILGGISLLFFVVFSIGQLFEQANNQPLIAIGLVIIGVFMLIGKRKSDSVHDGIR</sequence>
<dbReference type="Proteomes" id="UP001597497">
    <property type="component" value="Unassembled WGS sequence"/>
</dbReference>
<evidence type="ECO:0000313" key="3">
    <source>
        <dbReference type="Proteomes" id="UP001597497"/>
    </source>
</evidence>
<evidence type="ECO:0008006" key="4">
    <source>
        <dbReference type="Google" id="ProtNLM"/>
    </source>
</evidence>
<organism evidence="2 3">
    <name type="scientific">Marinicrinis sediminis</name>
    <dbReference type="NCBI Taxonomy" id="1652465"/>
    <lineage>
        <taxon>Bacteria</taxon>
        <taxon>Bacillati</taxon>
        <taxon>Bacillota</taxon>
        <taxon>Bacilli</taxon>
        <taxon>Bacillales</taxon>
        <taxon>Paenibacillaceae</taxon>
    </lineage>
</organism>
<keyword evidence="3" id="KW-1185">Reference proteome</keyword>
<keyword evidence="1" id="KW-1133">Transmembrane helix</keyword>
<feature type="transmembrane region" description="Helical" evidence="1">
    <location>
        <begin position="88"/>
        <end position="107"/>
    </location>
</feature>
<reference evidence="3" key="1">
    <citation type="journal article" date="2019" name="Int. J. Syst. Evol. Microbiol.">
        <title>The Global Catalogue of Microorganisms (GCM) 10K type strain sequencing project: providing services to taxonomists for standard genome sequencing and annotation.</title>
        <authorList>
            <consortium name="The Broad Institute Genomics Platform"/>
            <consortium name="The Broad Institute Genome Sequencing Center for Infectious Disease"/>
            <person name="Wu L."/>
            <person name="Ma J."/>
        </authorList>
    </citation>
    <scope>NUCLEOTIDE SEQUENCE [LARGE SCALE GENOMIC DNA]</scope>
    <source>
        <strain evidence="3">KCTC 33676</strain>
    </source>
</reference>